<evidence type="ECO:0000313" key="15">
    <source>
        <dbReference type="Proteomes" id="UP001646141"/>
    </source>
</evidence>
<proteinExistence type="predicted"/>
<gene>
    <name evidence="14" type="ORF">D3226_10815</name>
</gene>
<evidence type="ECO:0000256" key="5">
    <source>
        <dbReference type="ARBA" id="ARBA00022679"/>
    </source>
</evidence>
<feature type="domain" description="Histidine kinase" evidence="12">
    <location>
        <begin position="147"/>
        <end position="359"/>
    </location>
</feature>
<dbReference type="EC" id="2.7.13.3" evidence="3"/>
<comment type="catalytic activity">
    <reaction evidence="1">
        <text>ATP + protein L-histidine = ADP + protein N-phospho-L-histidine.</text>
        <dbReference type="EC" id="2.7.13.3"/>
    </reaction>
</comment>
<evidence type="ECO:0000256" key="7">
    <source>
        <dbReference type="ARBA" id="ARBA00022777"/>
    </source>
</evidence>
<evidence type="ECO:0000313" key="14">
    <source>
        <dbReference type="EMBL" id="MBL3690445.1"/>
    </source>
</evidence>
<evidence type="ECO:0000256" key="2">
    <source>
        <dbReference type="ARBA" id="ARBA00004236"/>
    </source>
</evidence>
<evidence type="ECO:0000256" key="11">
    <source>
        <dbReference type="SAM" id="Phobius"/>
    </source>
</evidence>
<evidence type="ECO:0000256" key="10">
    <source>
        <dbReference type="ARBA" id="ARBA00023136"/>
    </source>
</evidence>
<name>A0ABS1SR71_9MICO</name>
<dbReference type="SMART" id="SM00387">
    <property type="entry name" value="HATPase_c"/>
    <property type="match status" value="1"/>
</dbReference>
<dbReference type="InterPro" id="IPR004358">
    <property type="entry name" value="Sig_transdc_His_kin-like_C"/>
</dbReference>
<feature type="transmembrane region" description="Helical" evidence="11">
    <location>
        <begin position="20"/>
        <end position="41"/>
    </location>
</feature>
<comment type="subcellular location">
    <subcellularLocation>
        <location evidence="2">Cell membrane</location>
    </subcellularLocation>
</comment>
<comment type="caution">
    <text evidence="14">The sequence shown here is derived from an EMBL/GenBank/DDBJ whole genome shotgun (WGS) entry which is preliminary data.</text>
</comment>
<dbReference type="RefSeq" id="WP_202382538.1">
    <property type="nucleotide sequence ID" value="NZ_BAAAMA010000001.1"/>
</dbReference>
<dbReference type="Pfam" id="PF02518">
    <property type="entry name" value="HATPase_c"/>
    <property type="match status" value="1"/>
</dbReference>
<evidence type="ECO:0000256" key="6">
    <source>
        <dbReference type="ARBA" id="ARBA00022692"/>
    </source>
</evidence>
<dbReference type="InterPro" id="IPR036097">
    <property type="entry name" value="HisK_dim/P_sf"/>
</dbReference>
<dbReference type="InterPro" id="IPR003594">
    <property type="entry name" value="HATPase_dom"/>
</dbReference>
<dbReference type="Pfam" id="PF00512">
    <property type="entry name" value="HisKA"/>
    <property type="match status" value="1"/>
</dbReference>
<dbReference type="InterPro" id="IPR003661">
    <property type="entry name" value="HisK_dim/P_dom"/>
</dbReference>
<dbReference type="InterPro" id="IPR050428">
    <property type="entry name" value="TCS_sensor_his_kinase"/>
</dbReference>
<dbReference type="PANTHER" id="PTHR45436:SF5">
    <property type="entry name" value="SENSOR HISTIDINE KINASE TRCS"/>
    <property type="match status" value="1"/>
</dbReference>
<dbReference type="SUPFAM" id="SSF55874">
    <property type="entry name" value="ATPase domain of HSP90 chaperone/DNA topoisomerase II/histidine kinase"/>
    <property type="match status" value="1"/>
</dbReference>
<dbReference type="PROSITE" id="PS50109">
    <property type="entry name" value="HIS_KIN"/>
    <property type="match status" value="1"/>
</dbReference>
<sequence>MTRPPGFSARLKLTLSYVAFLMLSGVALLAVVWGFLLRYVPQDAALIYEIFMPGRDDLVRAFLPAAAWALVFLLVVAVVGGWLLAGRMLAPLAKITAVARAAGAGDLGARVRLEGPGDEFRELADSFDAMLAQLQANVGEHQRFAANASHELRTPLAITRTTLEVARRDPELDPAALIDRLSTVNERAIELTEALLLLSRSGQRSFTPERVDFSLLAEEAIETLLPLAERHGVALEADGPAVFASGSPALLLQLITNLVHNGIVYNLPTAGTVRIETRRGDGVVEVSVSNSGPVLDAELVRTLTEPFQRGATRTRRNSAGVGLGLAIVESIVRVHDGALVLTPQPEGGLRATAWLPAAP</sequence>
<evidence type="ECO:0000256" key="4">
    <source>
        <dbReference type="ARBA" id="ARBA00022553"/>
    </source>
</evidence>
<dbReference type="SMART" id="SM00304">
    <property type="entry name" value="HAMP"/>
    <property type="match status" value="1"/>
</dbReference>
<keyword evidence="5" id="KW-0808">Transferase</keyword>
<dbReference type="CDD" id="cd00082">
    <property type="entry name" value="HisKA"/>
    <property type="match status" value="1"/>
</dbReference>
<keyword evidence="15" id="KW-1185">Reference proteome</keyword>
<dbReference type="InterPro" id="IPR036890">
    <property type="entry name" value="HATPase_C_sf"/>
</dbReference>
<dbReference type="CDD" id="cd06225">
    <property type="entry name" value="HAMP"/>
    <property type="match status" value="1"/>
</dbReference>
<dbReference type="PANTHER" id="PTHR45436">
    <property type="entry name" value="SENSOR HISTIDINE KINASE YKOH"/>
    <property type="match status" value="1"/>
</dbReference>
<dbReference type="Gene3D" id="6.10.340.10">
    <property type="match status" value="1"/>
</dbReference>
<dbReference type="SUPFAM" id="SSF47384">
    <property type="entry name" value="Homodimeric domain of signal transducing histidine kinase"/>
    <property type="match status" value="1"/>
</dbReference>
<dbReference type="PRINTS" id="PR00344">
    <property type="entry name" value="BCTRLSENSOR"/>
</dbReference>
<dbReference type="Proteomes" id="UP001646141">
    <property type="component" value="Unassembled WGS sequence"/>
</dbReference>
<dbReference type="PROSITE" id="PS50885">
    <property type="entry name" value="HAMP"/>
    <property type="match status" value="1"/>
</dbReference>
<dbReference type="SUPFAM" id="SSF158472">
    <property type="entry name" value="HAMP domain-like"/>
    <property type="match status" value="1"/>
</dbReference>
<keyword evidence="8 11" id="KW-1133">Transmembrane helix</keyword>
<keyword evidence="6 11" id="KW-0812">Transmembrane</keyword>
<feature type="domain" description="HAMP" evidence="13">
    <location>
        <begin position="86"/>
        <end position="139"/>
    </location>
</feature>
<protein>
    <recommendedName>
        <fullName evidence="3">histidine kinase</fullName>
        <ecNumber evidence="3">2.7.13.3</ecNumber>
    </recommendedName>
</protein>
<evidence type="ECO:0000256" key="8">
    <source>
        <dbReference type="ARBA" id="ARBA00022989"/>
    </source>
</evidence>
<dbReference type="Gene3D" id="1.10.287.130">
    <property type="match status" value="1"/>
</dbReference>
<keyword evidence="10 11" id="KW-0472">Membrane</keyword>
<evidence type="ECO:0000259" key="13">
    <source>
        <dbReference type="PROSITE" id="PS50885"/>
    </source>
</evidence>
<keyword evidence="9" id="KW-0902">Two-component regulatory system</keyword>
<accession>A0ABS1SR71</accession>
<reference evidence="14 15" key="1">
    <citation type="submission" date="2018-09" db="EMBL/GenBank/DDBJ databases">
        <title>Comparative genomics of Leucobacter spp.</title>
        <authorList>
            <person name="Reis A.C."/>
            <person name="Kolvenbach B.A."/>
            <person name="Corvini P.F.X."/>
            <person name="Nunes O.C."/>
        </authorList>
    </citation>
    <scope>NUCLEOTIDE SEQUENCE [LARGE SCALE GENOMIC DNA]</scope>
    <source>
        <strain evidence="14 15">L-1</strain>
    </source>
</reference>
<dbReference type="Pfam" id="PF00672">
    <property type="entry name" value="HAMP"/>
    <property type="match status" value="1"/>
</dbReference>
<dbReference type="EMBL" id="QYAD01000003">
    <property type="protein sequence ID" value="MBL3690445.1"/>
    <property type="molecule type" value="Genomic_DNA"/>
</dbReference>
<feature type="transmembrane region" description="Helical" evidence="11">
    <location>
        <begin position="61"/>
        <end position="85"/>
    </location>
</feature>
<dbReference type="InterPro" id="IPR005467">
    <property type="entry name" value="His_kinase_dom"/>
</dbReference>
<keyword evidence="7 14" id="KW-0418">Kinase</keyword>
<organism evidence="14 15">
    <name type="scientific">Leucobacter chromiireducens subsp. chromiireducens</name>
    <dbReference type="NCBI Taxonomy" id="660067"/>
    <lineage>
        <taxon>Bacteria</taxon>
        <taxon>Bacillati</taxon>
        <taxon>Actinomycetota</taxon>
        <taxon>Actinomycetes</taxon>
        <taxon>Micrococcales</taxon>
        <taxon>Microbacteriaceae</taxon>
        <taxon>Leucobacter</taxon>
    </lineage>
</organism>
<dbReference type="GO" id="GO:0016301">
    <property type="term" value="F:kinase activity"/>
    <property type="evidence" value="ECO:0007669"/>
    <property type="project" value="UniProtKB-KW"/>
</dbReference>
<evidence type="ECO:0000256" key="9">
    <source>
        <dbReference type="ARBA" id="ARBA00023012"/>
    </source>
</evidence>
<dbReference type="InterPro" id="IPR003660">
    <property type="entry name" value="HAMP_dom"/>
</dbReference>
<evidence type="ECO:0000259" key="12">
    <source>
        <dbReference type="PROSITE" id="PS50109"/>
    </source>
</evidence>
<dbReference type="Gene3D" id="3.30.565.10">
    <property type="entry name" value="Histidine kinase-like ATPase, C-terminal domain"/>
    <property type="match status" value="1"/>
</dbReference>
<evidence type="ECO:0000256" key="1">
    <source>
        <dbReference type="ARBA" id="ARBA00000085"/>
    </source>
</evidence>
<keyword evidence="4" id="KW-0597">Phosphoprotein</keyword>
<dbReference type="SMART" id="SM00388">
    <property type="entry name" value="HisKA"/>
    <property type="match status" value="1"/>
</dbReference>
<evidence type="ECO:0000256" key="3">
    <source>
        <dbReference type="ARBA" id="ARBA00012438"/>
    </source>
</evidence>